<keyword evidence="2" id="KW-0812">Transmembrane</keyword>
<proteinExistence type="predicted"/>
<protein>
    <submittedName>
        <fullName evidence="4">DUF547 domain-containing protein</fullName>
    </submittedName>
</protein>
<name>A0ABX9M0W8_9LEPT</name>
<dbReference type="PANTHER" id="PTHR46361">
    <property type="entry name" value="ELECTRON CARRIER/ PROTEIN DISULFIDE OXIDOREDUCTASE"/>
    <property type="match status" value="1"/>
</dbReference>
<accession>A0ABX9M0W8</accession>
<organism evidence="4 5">
    <name type="scientific">Leptospira yasudae</name>
    <dbReference type="NCBI Taxonomy" id="2202201"/>
    <lineage>
        <taxon>Bacteria</taxon>
        <taxon>Pseudomonadati</taxon>
        <taxon>Spirochaetota</taxon>
        <taxon>Spirochaetia</taxon>
        <taxon>Leptospirales</taxon>
        <taxon>Leptospiraceae</taxon>
        <taxon>Leptospira</taxon>
    </lineage>
</organism>
<evidence type="ECO:0000256" key="2">
    <source>
        <dbReference type="SAM" id="Phobius"/>
    </source>
</evidence>
<evidence type="ECO:0000259" key="3">
    <source>
        <dbReference type="Pfam" id="PF04784"/>
    </source>
</evidence>
<evidence type="ECO:0000256" key="1">
    <source>
        <dbReference type="SAM" id="MobiDB-lite"/>
    </source>
</evidence>
<evidence type="ECO:0000313" key="4">
    <source>
        <dbReference type="EMBL" id="RHX78620.1"/>
    </source>
</evidence>
<dbReference type="Proteomes" id="UP000285569">
    <property type="component" value="Unassembled WGS sequence"/>
</dbReference>
<dbReference type="InterPro" id="IPR006869">
    <property type="entry name" value="DUF547"/>
</dbReference>
<keyword evidence="2" id="KW-1133">Transmembrane helix</keyword>
<feature type="transmembrane region" description="Helical" evidence="2">
    <location>
        <begin position="49"/>
        <end position="69"/>
    </location>
</feature>
<keyword evidence="5" id="KW-1185">Reference proteome</keyword>
<gene>
    <name evidence="4" type="ORF">DLM77_16170</name>
</gene>
<reference evidence="4 5" key="2">
    <citation type="journal article" date="2020" name="Int. J. Syst. Evol. Microbiol.">
        <title>Leptospira yasudae sp. nov. and Leptospira stimsonii sp. nov., two new species of the pathogenic group isolated from environmental sources.</title>
        <authorList>
            <person name="Casanovas-Massana A."/>
            <person name="Hamond C."/>
            <person name="Santos L.A."/>
            <person name="de Oliveira D."/>
            <person name="Hacker K.P."/>
            <person name="Balassiano I."/>
            <person name="Costa F."/>
            <person name="Medeiros M.A."/>
            <person name="Reis M.G."/>
            <person name="Ko A.I."/>
            <person name="Wunder E.A."/>
        </authorList>
    </citation>
    <scope>NUCLEOTIDE SEQUENCE [LARGE SCALE GENOMIC DNA]</scope>
    <source>
        <strain evidence="4 5">B21</strain>
    </source>
</reference>
<sequence>MKDACILVYFKILKYLRWLHQTDKRDPSNDFASENKRGRTRRTRSQNRLSLSTTTTIVLILLVWIGSGFTGRAGLSAFDHKHGSFNAELKKYVKEGSVDYASWKNNRAALDSYLQMLSSVSETEYSSFSQAEKLSFLINAYNAFTIRLILDHYPLKSIKELGGLLTGPWKMEFFSLLGSKKNLDWIEHQKLRKEFQEPRIHFAINCASKGCPPLFEEAFQPSKLESQLSNAAKRFLSNPNYNRYNATKNVLYLSKIFQWFQEDFTRKSGNLVNFFNSNSGLAPIPANSEIEYLDYDWNLNQKK</sequence>
<feature type="compositionally biased region" description="Basic and acidic residues" evidence="1">
    <location>
        <begin position="25"/>
        <end position="37"/>
    </location>
</feature>
<dbReference type="Pfam" id="PF04784">
    <property type="entry name" value="DUF547"/>
    <property type="match status" value="1"/>
</dbReference>
<feature type="region of interest" description="Disordered" evidence="1">
    <location>
        <begin position="25"/>
        <end position="46"/>
    </location>
</feature>
<feature type="domain" description="DUF547" evidence="3">
    <location>
        <begin position="126"/>
        <end position="236"/>
    </location>
</feature>
<reference evidence="5" key="1">
    <citation type="submission" date="2018-05" db="EMBL/GenBank/DDBJ databases">
        <title>Leptospira yasudae sp. nov. and Leptospira stimsonii sp. nov., two pathogenic species of the genus Leptospira isolated from environmental sources.</title>
        <authorList>
            <person name="Casanovas-Massana A."/>
            <person name="Hamond C."/>
            <person name="Santos L.A."/>
            <person name="Hacker K.P."/>
            <person name="Balassiano I."/>
            <person name="Medeiros M.A."/>
            <person name="Reis M.G."/>
            <person name="Ko A.I."/>
            <person name="Wunder E.A."/>
        </authorList>
    </citation>
    <scope>NUCLEOTIDE SEQUENCE [LARGE SCALE GENOMIC DNA]</scope>
    <source>
        <strain evidence="5">B21</strain>
    </source>
</reference>
<comment type="caution">
    <text evidence="4">The sequence shown here is derived from an EMBL/GenBank/DDBJ whole genome shotgun (WGS) entry which is preliminary data.</text>
</comment>
<evidence type="ECO:0000313" key="5">
    <source>
        <dbReference type="Proteomes" id="UP000285569"/>
    </source>
</evidence>
<dbReference type="EMBL" id="QHCR01000007">
    <property type="protein sequence ID" value="RHX78620.1"/>
    <property type="molecule type" value="Genomic_DNA"/>
</dbReference>
<keyword evidence="2" id="KW-0472">Membrane</keyword>
<dbReference type="PANTHER" id="PTHR46361:SF3">
    <property type="entry name" value="ELECTRON CARRIER_ PROTEIN DISULFIDE OXIDOREDUCTASE"/>
    <property type="match status" value="1"/>
</dbReference>